<reference evidence="1" key="1">
    <citation type="submission" date="2020-03" db="EMBL/GenBank/DDBJ databases">
        <title>The deep terrestrial virosphere.</title>
        <authorList>
            <person name="Holmfeldt K."/>
            <person name="Nilsson E."/>
            <person name="Simone D."/>
            <person name="Lopez-Fernandez M."/>
            <person name="Wu X."/>
            <person name="de Brujin I."/>
            <person name="Lundin D."/>
            <person name="Andersson A."/>
            <person name="Bertilsson S."/>
            <person name="Dopson M."/>
        </authorList>
    </citation>
    <scope>NUCLEOTIDE SEQUENCE</scope>
    <source>
        <strain evidence="1">MM171A00247</strain>
        <strain evidence="2">MM171B00144</strain>
    </source>
</reference>
<proteinExistence type="predicted"/>
<evidence type="ECO:0000313" key="1">
    <source>
        <dbReference type="EMBL" id="QJA43348.1"/>
    </source>
</evidence>
<dbReference type="EMBL" id="MT143893">
    <property type="protein sequence ID" value="QJB04995.1"/>
    <property type="molecule type" value="Genomic_DNA"/>
</dbReference>
<organism evidence="1">
    <name type="scientific">viral metagenome</name>
    <dbReference type="NCBI Taxonomy" id="1070528"/>
    <lineage>
        <taxon>unclassified sequences</taxon>
        <taxon>metagenomes</taxon>
        <taxon>organismal metagenomes</taxon>
    </lineage>
</organism>
<accession>A0A6H1Z739</accession>
<dbReference type="EMBL" id="MT143700">
    <property type="protein sequence ID" value="QJA43348.1"/>
    <property type="molecule type" value="Genomic_DNA"/>
</dbReference>
<protein>
    <submittedName>
        <fullName evidence="1">Uncharacterized protein</fullName>
    </submittedName>
</protein>
<name>A0A6H1Z739_9ZZZZ</name>
<evidence type="ECO:0000313" key="2">
    <source>
        <dbReference type="EMBL" id="QJB04995.1"/>
    </source>
</evidence>
<sequence>MGSQNGEIVYLGLQERACRAIAMELAVKVAIKTGGEQFDGEYVEQIANKIHNYIWWGKMEVKVR</sequence>
<dbReference type="AlphaFoldDB" id="A0A6H1Z739"/>
<gene>
    <name evidence="1" type="ORF">MM171A00247_0062</name>
    <name evidence="2" type="ORF">MM171B00144_0034</name>
</gene>